<evidence type="ECO:0000313" key="5">
    <source>
        <dbReference type="Proteomes" id="UP000292447"/>
    </source>
</evidence>
<keyword evidence="2" id="KW-0808">Transferase</keyword>
<proteinExistence type="inferred from homology"/>
<dbReference type="Gene3D" id="3.40.1180.10">
    <property type="entry name" value="Decaprenyl diphosphate synthase-like"/>
    <property type="match status" value="1"/>
</dbReference>
<reference evidence="5" key="1">
    <citation type="submission" date="2019-03" db="EMBL/GenBank/DDBJ databases">
        <title>Snf2 controls pulcherriminic acid biosynthesis and connects pigmentation and antifungal activity of the yeast Metschnikowia pulcherrima.</title>
        <authorList>
            <person name="Gore-Lloyd D."/>
            <person name="Sumann I."/>
            <person name="Brachmann A.O."/>
            <person name="Schneeberger K."/>
            <person name="Ortiz-Merino R.A."/>
            <person name="Moreno-Beltran M."/>
            <person name="Schlaefli M."/>
            <person name="Kirner P."/>
            <person name="Santos Kron A."/>
            <person name="Wolfe K.H."/>
            <person name="Piel J."/>
            <person name="Ahrens C.H."/>
            <person name="Henk D."/>
            <person name="Freimoser F.M."/>
        </authorList>
    </citation>
    <scope>NUCLEOTIDE SEQUENCE [LARGE SCALE GENOMIC DNA]</scope>
    <source>
        <strain evidence="5">APC 1.2</strain>
    </source>
</reference>
<dbReference type="GO" id="GO:0005783">
    <property type="term" value="C:endoplasmic reticulum"/>
    <property type="evidence" value="ECO:0007669"/>
    <property type="project" value="TreeGrafter"/>
</dbReference>
<feature type="transmembrane region" description="Helical" evidence="3">
    <location>
        <begin position="67"/>
        <end position="90"/>
    </location>
</feature>
<evidence type="ECO:0000256" key="1">
    <source>
        <dbReference type="ARBA" id="ARBA00005432"/>
    </source>
</evidence>
<keyword evidence="3" id="KW-0472">Membrane</keyword>
<keyword evidence="5" id="KW-1185">Reference proteome</keyword>
<dbReference type="Pfam" id="PF01255">
    <property type="entry name" value="Prenyltransf"/>
    <property type="match status" value="1"/>
</dbReference>
<dbReference type="EMBL" id="CP034459">
    <property type="protein sequence ID" value="QBM89120.1"/>
    <property type="molecule type" value="Genomic_DNA"/>
</dbReference>
<evidence type="ECO:0000256" key="2">
    <source>
        <dbReference type="ARBA" id="ARBA00022679"/>
    </source>
</evidence>
<dbReference type="SUPFAM" id="SSF64005">
    <property type="entry name" value="Undecaprenyl diphosphate synthase"/>
    <property type="match status" value="1"/>
</dbReference>
<keyword evidence="3" id="KW-1133">Transmembrane helix</keyword>
<dbReference type="InterPro" id="IPR001441">
    <property type="entry name" value="UPP_synth-like"/>
</dbReference>
<protein>
    <submittedName>
        <fullName evidence="4">Undecaprenyl diphosphate synthase</fullName>
    </submittedName>
</protein>
<dbReference type="GO" id="GO:0045547">
    <property type="term" value="F:ditrans,polycis-polyprenyl diphosphate synthase [(2E,6E)-farnesyl diphosphate specific] activity"/>
    <property type="evidence" value="ECO:0007669"/>
    <property type="project" value="TreeGrafter"/>
</dbReference>
<dbReference type="STRING" id="2163413.A0A4P6XP40"/>
<dbReference type="PANTHER" id="PTHR10291:SF43">
    <property type="entry name" value="DEHYDRODOLICHYL DIPHOSPHATE SYNTHASE COMPLEX SUBUNIT DHDDS"/>
    <property type="match status" value="1"/>
</dbReference>
<keyword evidence="3" id="KW-0812">Transmembrane</keyword>
<accession>A0A4P6XP40</accession>
<sequence>MILEVLDRILAIPKYILEHTCLKRQLIELLKPGRVPRHIGFIMDGNRRFAKERGLPTRDGHRAGTRALIHVCFFSFSIFFFLFSRVFSFIGSASRFLSCRIDPNHSTESTNFARLWNRALRLE</sequence>
<dbReference type="InterPro" id="IPR036424">
    <property type="entry name" value="UPP_synth-like_sf"/>
</dbReference>
<gene>
    <name evidence="4" type="primary">MPUL0D01810</name>
    <name evidence="4" type="ORF">METSCH_D01810</name>
</gene>
<dbReference type="AlphaFoldDB" id="A0A4P6XP40"/>
<dbReference type="GO" id="GO:0016094">
    <property type="term" value="P:polyprenol biosynthetic process"/>
    <property type="evidence" value="ECO:0007669"/>
    <property type="project" value="TreeGrafter"/>
</dbReference>
<dbReference type="Proteomes" id="UP000292447">
    <property type="component" value="Chromosome IV"/>
</dbReference>
<evidence type="ECO:0000313" key="4">
    <source>
        <dbReference type="EMBL" id="QBM89120.1"/>
    </source>
</evidence>
<evidence type="ECO:0000256" key="3">
    <source>
        <dbReference type="SAM" id="Phobius"/>
    </source>
</evidence>
<organism evidence="4 5">
    <name type="scientific">Metschnikowia aff. pulcherrima</name>
    <dbReference type="NCBI Taxonomy" id="2163413"/>
    <lineage>
        <taxon>Eukaryota</taxon>
        <taxon>Fungi</taxon>
        <taxon>Dikarya</taxon>
        <taxon>Ascomycota</taxon>
        <taxon>Saccharomycotina</taxon>
        <taxon>Pichiomycetes</taxon>
        <taxon>Metschnikowiaceae</taxon>
        <taxon>Metschnikowia</taxon>
    </lineage>
</organism>
<name>A0A4P6XP40_9ASCO</name>
<dbReference type="PANTHER" id="PTHR10291">
    <property type="entry name" value="DEHYDRODOLICHYL DIPHOSPHATE SYNTHASE FAMILY MEMBER"/>
    <property type="match status" value="1"/>
</dbReference>
<comment type="similarity">
    <text evidence="1">Belongs to the UPP synthase family.</text>
</comment>